<keyword evidence="2 10" id="KW-0602">Photosynthesis</keyword>
<evidence type="ECO:0000256" key="9">
    <source>
        <dbReference type="ARBA" id="ARBA00023171"/>
    </source>
</evidence>
<evidence type="ECO:0000256" key="2">
    <source>
        <dbReference type="ARBA" id="ARBA00022531"/>
    </source>
</evidence>
<gene>
    <name evidence="10" type="primary">bchB</name>
    <name evidence="14" type="ORF">EI684_11580</name>
</gene>
<keyword evidence="7 10" id="KW-0408">Iron</keyword>
<evidence type="ECO:0000256" key="3">
    <source>
        <dbReference type="ARBA" id="ARBA00022723"/>
    </source>
</evidence>
<dbReference type="GO" id="GO:0016730">
    <property type="term" value="F:oxidoreductase activity, acting on iron-sulfur proteins as donors"/>
    <property type="evidence" value="ECO:0007669"/>
    <property type="project" value="InterPro"/>
</dbReference>
<keyword evidence="5 10" id="KW-0067">ATP-binding</keyword>
<keyword evidence="10" id="KW-0077">Bacteriochlorophyll biosynthesis</keyword>
<comment type="catalytic activity">
    <reaction evidence="10">
        <text>chlorophyllide a + oxidized 2[4Fe-4S]-[ferredoxin] + 2 ADP + 2 phosphate = protochlorophyllide a + reduced 2[4Fe-4S]-[ferredoxin] + 2 ATP + 2 H2O</text>
        <dbReference type="Rhea" id="RHEA:28202"/>
        <dbReference type="Rhea" id="RHEA-COMP:10002"/>
        <dbReference type="Rhea" id="RHEA-COMP:10004"/>
        <dbReference type="ChEBI" id="CHEBI:15377"/>
        <dbReference type="ChEBI" id="CHEBI:30616"/>
        <dbReference type="ChEBI" id="CHEBI:33722"/>
        <dbReference type="ChEBI" id="CHEBI:33723"/>
        <dbReference type="ChEBI" id="CHEBI:43474"/>
        <dbReference type="ChEBI" id="CHEBI:83348"/>
        <dbReference type="ChEBI" id="CHEBI:83350"/>
        <dbReference type="ChEBI" id="CHEBI:456216"/>
        <dbReference type="EC" id="1.3.7.7"/>
    </reaction>
</comment>
<organism evidence="14 15">
    <name type="scientific">Candidatus Viridilinea halotolerans</name>
    <dbReference type="NCBI Taxonomy" id="2491704"/>
    <lineage>
        <taxon>Bacteria</taxon>
        <taxon>Bacillati</taxon>
        <taxon>Chloroflexota</taxon>
        <taxon>Chloroflexia</taxon>
        <taxon>Chloroflexales</taxon>
        <taxon>Chloroflexineae</taxon>
        <taxon>Oscillochloridaceae</taxon>
        <taxon>Candidatus Viridilinea</taxon>
    </lineage>
</organism>
<dbReference type="AlphaFoldDB" id="A0A426TZ32"/>
<dbReference type="GO" id="GO:0005524">
    <property type="term" value="F:ATP binding"/>
    <property type="evidence" value="ECO:0007669"/>
    <property type="project" value="UniProtKB-UniRule"/>
</dbReference>
<evidence type="ECO:0000313" key="15">
    <source>
        <dbReference type="Proteomes" id="UP000280307"/>
    </source>
</evidence>
<keyword evidence="4 10" id="KW-0547">Nucleotide-binding</keyword>
<comment type="similarity">
    <text evidence="10">Belongs to the ChlB/BchB/BchZ family.</text>
</comment>
<keyword evidence="3 10" id="KW-0479">Metal-binding</keyword>
<feature type="region of interest" description="Disordered" evidence="11">
    <location>
        <begin position="449"/>
        <end position="469"/>
    </location>
</feature>
<dbReference type="Pfam" id="PF00148">
    <property type="entry name" value="Oxidored_nitro"/>
    <property type="match status" value="1"/>
</dbReference>
<dbReference type="InterPro" id="IPR013580">
    <property type="entry name" value="LI-POR_suB-like_C"/>
</dbReference>
<evidence type="ECO:0000256" key="4">
    <source>
        <dbReference type="ARBA" id="ARBA00022741"/>
    </source>
</evidence>
<evidence type="ECO:0000256" key="8">
    <source>
        <dbReference type="ARBA" id="ARBA00023014"/>
    </source>
</evidence>
<name>A0A426TZ32_9CHLR</name>
<dbReference type="NCBIfam" id="NF002789">
    <property type="entry name" value="PRK02910.1-3"/>
    <property type="match status" value="1"/>
</dbReference>
<keyword evidence="9 10" id="KW-0149">Chlorophyll biosynthesis</keyword>
<keyword evidence="6 10" id="KW-0560">Oxidoreductase</keyword>
<dbReference type="Gene3D" id="1.20.89.20">
    <property type="match status" value="1"/>
</dbReference>
<evidence type="ECO:0000256" key="1">
    <source>
        <dbReference type="ARBA" id="ARBA00022485"/>
    </source>
</evidence>
<comment type="function">
    <text evidence="10">Component of the dark-operative protochlorophyllide reductase (DPOR) that uses Mg-ATP and reduced ferredoxin to reduce ring D of protochlorophyllide (Pchlide) to form chlorophyllide a (Chlide). This reaction is light-independent. The NB-protein (BchN-BchB) is the catalytic component of the complex.</text>
</comment>
<dbReference type="GO" id="GO:0019685">
    <property type="term" value="P:photosynthesis, dark reaction"/>
    <property type="evidence" value="ECO:0007669"/>
    <property type="project" value="InterPro"/>
</dbReference>
<dbReference type="UniPathway" id="UPA00671"/>
<evidence type="ECO:0000256" key="5">
    <source>
        <dbReference type="ARBA" id="ARBA00022840"/>
    </source>
</evidence>
<dbReference type="Proteomes" id="UP000280307">
    <property type="component" value="Unassembled WGS sequence"/>
</dbReference>
<protein>
    <recommendedName>
        <fullName evidence="10">Light-independent protochlorophyllide reductase subunit B</fullName>
        <shortName evidence="10">DPOR subunit B</shortName>
        <shortName evidence="10">LI-POR subunit B</shortName>
        <ecNumber evidence="10">1.3.7.7</ecNumber>
    </recommendedName>
</protein>
<comment type="caution">
    <text evidence="14">The sequence shown here is derived from an EMBL/GenBank/DDBJ whole genome shotgun (WGS) entry which is preliminary data.</text>
</comment>
<keyword evidence="1 10" id="KW-0004">4Fe-4S</keyword>
<evidence type="ECO:0000256" key="6">
    <source>
        <dbReference type="ARBA" id="ARBA00023002"/>
    </source>
</evidence>
<dbReference type="InterPro" id="IPR050152">
    <property type="entry name" value="ChlB/BchB/BchZ"/>
</dbReference>
<dbReference type="InterPro" id="IPR016209">
    <property type="entry name" value="Protochlorophyllide_Rdtase"/>
</dbReference>
<evidence type="ECO:0000256" key="11">
    <source>
        <dbReference type="SAM" id="MobiDB-lite"/>
    </source>
</evidence>
<comment type="subunit">
    <text evidence="10">Protochlorophyllide reductase is composed of three subunits; BchL, BchN and BchB. Forms a heterotetramer of two BchB and two BchN subunits.</text>
</comment>
<dbReference type="InterPro" id="IPR005969">
    <property type="entry name" value="Protochl_reductB"/>
</dbReference>
<dbReference type="Gene3D" id="3.40.50.1980">
    <property type="entry name" value="Nitrogenase molybdenum iron protein domain"/>
    <property type="match status" value="3"/>
</dbReference>
<dbReference type="SUPFAM" id="SSF53807">
    <property type="entry name" value="Helical backbone' metal receptor"/>
    <property type="match status" value="1"/>
</dbReference>
<evidence type="ECO:0000256" key="10">
    <source>
        <dbReference type="HAMAP-Rule" id="MF_00353"/>
    </source>
</evidence>
<evidence type="ECO:0000256" key="7">
    <source>
        <dbReference type="ARBA" id="ARBA00023004"/>
    </source>
</evidence>
<dbReference type="PIRSF" id="PIRSF000163">
    <property type="entry name" value="PCP_ChlB"/>
    <property type="match status" value="1"/>
</dbReference>
<feature type="binding site" evidence="10">
    <location>
        <position position="36"/>
    </location>
    <ligand>
        <name>[4Fe-4S] cluster</name>
        <dbReference type="ChEBI" id="CHEBI:49883"/>
        <note>ligand shared with heterodimeric partner</note>
    </ligand>
</feature>
<evidence type="ECO:0000259" key="12">
    <source>
        <dbReference type="Pfam" id="PF00148"/>
    </source>
</evidence>
<keyword evidence="8 10" id="KW-0411">Iron-sulfur</keyword>
<dbReference type="EMBL" id="RSAS01000447">
    <property type="protein sequence ID" value="RRR71476.1"/>
    <property type="molecule type" value="Genomic_DNA"/>
</dbReference>
<accession>A0A426TZ32</accession>
<dbReference type="HAMAP" id="MF_00353">
    <property type="entry name" value="ChlB_BchB"/>
    <property type="match status" value="1"/>
</dbReference>
<reference evidence="14 15" key="1">
    <citation type="submission" date="2018-12" db="EMBL/GenBank/DDBJ databases">
        <title>Genome Sequence of Candidatus Viridilinea halotolerans isolated from saline sulfide-rich spring.</title>
        <authorList>
            <person name="Grouzdev D.S."/>
            <person name="Burganskaya E.I."/>
            <person name="Krutkina M.S."/>
            <person name="Sukhacheva M.V."/>
            <person name="Gorlenko V.M."/>
        </authorList>
    </citation>
    <scope>NUCLEOTIDE SEQUENCE [LARGE SCALE GENOMIC DNA]</scope>
    <source>
        <strain evidence="14">Chok-6</strain>
    </source>
</reference>
<proteinExistence type="inferred from homology"/>
<dbReference type="GO" id="GO:0046872">
    <property type="term" value="F:metal ion binding"/>
    <property type="evidence" value="ECO:0007669"/>
    <property type="project" value="UniProtKB-KW"/>
</dbReference>
<sequence>MRLAYWMYEGTAHHGVGRITNSMRGVHAVFHAPQGDDYVTTIFTMLERTPGFPRMTTSVVNGNDLIRGTIRLPETLKQVAEAHKPELIVVVASCSTILLQENLEITANSVGLDCDIVIYDANPYRMQETGAADGLFTELVKKYATTQPLTAQPSVNILGPSSLGFHARHDLISLRRIMKALGVEVNVVAPWGASVDDLRRLPAAWLTIAPYRELGTQAAKYLQEQFGTATLLEAPIGVQPTLRWLEALVAGLNARGEQAGVATKVTMPPLTAFSLDGMSAPSNVPWFARTADMESFAGKSAFVFGDATHTVGMTKFLADELGMPIVGAGTYLLKEAAWVREQLADYVKPEDFLATDEFQQVAERIAELRPELVCGTQMERHTGRRHGLNVMVISQPTHIENHLLAYRPFLGFDGADVIADEVYTTCTLGMEKHLIDMFGDAGLDEVEQAPSVASNGHAASNGHSADPAQVAQPALAAAGAGATAVVNPVWTPEAEATLKKVPFFVRNKARGNIEKYARERGIATITAEVFLAGKEHLGA</sequence>
<dbReference type="Pfam" id="PF08369">
    <property type="entry name" value="PCP_red"/>
    <property type="match status" value="1"/>
</dbReference>
<dbReference type="InterPro" id="IPR042298">
    <property type="entry name" value="P-CP_red_C"/>
</dbReference>
<dbReference type="Gene3D" id="1.10.8.550">
    <property type="entry name" value="Proto-chlorophyllide reductase 57 kD subunit B"/>
    <property type="match status" value="1"/>
</dbReference>
<feature type="domain" description="Nitrogenase/oxidoreductase component 1" evidence="12">
    <location>
        <begin position="12"/>
        <end position="426"/>
    </location>
</feature>
<dbReference type="InterPro" id="IPR000510">
    <property type="entry name" value="Nase/OxRdtase_comp1"/>
</dbReference>
<feature type="domain" description="Light-independent protochlorophyllide reductase subunit B-like C-terminal" evidence="13">
    <location>
        <begin position="490"/>
        <end position="531"/>
    </location>
</feature>
<dbReference type="EC" id="1.3.7.7" evidence="10"/>
<comment type="cofactor">
    <cofactor evidence="10">
        <name>[4Fe-4S] cluster</name>
        <dbReference type="ChEBI" id="CHEBI:49883"/>
    </cofactor>
    <text evidence="10">Binds 1 [4Fe-4S] cluster per heterodimer. The cluster is bound at the heterodimer interface by residues from both subunits.</text>
</comment>
<feature type="active site" description="Proton donor" evidence="10">
    <location>
        <position position="292"/>
    </location>
</feature>
<dbReference type="GO" id="GO:0036070">
    <property type="term" value="P:light-independent bacteriochlorophyll biosynthetic process"/>
    <property type="evidence" value="ECO:0007669"/>
    <property type="project" value="UniProtKB-UniRule"/>
</dbReference>
<evidence type="ECO:0000259" key="13">
    <source>
        <dbReference type="Pfam" id="PF08369"/>
    </source>
</evidence>
<dbReference type="PANTHER" id="PTHR33712">
    <property type="entry name" value="LIGHT-INDEPENDENT PROTOCHLOROPHYLLIDE REDUCTASE SUBUNIT B"/>
    <property type="match status" value="1"/>
</dbReference>
<dbReference type="NCBIfam" id="TIGR01278">
    <property type="entry name" value="DPOR_BchB"/>
    <property type="match status" value="1"/>
</dbReference>
<comment type="pathway">
    <text evidence="10">Porphyrin-containing compound metabolism; bacteriochlorophyll biosynthesis (light-independent).</text>
</comment>
<feature type="binding site" evidence="10">
    <location>
        <begin position="429"/>
        <end position="430"/>
    </location>
    <ligand>
        <name>substrate</name>
    </ligand>
</feature>
<dbReference type="PANTHER" id="PTHR33712:SF7">
    <property type="entry name" value="LIGHT-INDEPENDENT PROTOCHLOROPHYLLIDE REDUCTASE SUBUNIT B"/>
    <property type="match status" value="1"/>
</dbReference>
<dbReference type="GO" id="GO:0051539">
    <property type="term" value="F:4 iron, 4 sulfur cluster binding"/>
    <property type="evidence" value="ECO:0007669"/>
    <property type="project" value="UniProtKB-UniRule"/>
</dbReference>
<evidence type="ECO:0000313" key="14">
    <source>
        <dbReference type="EMBL" id="RRR71476.1"/>
    </source>
</evidence>
<dbReference type="GO" id="GO:0016636">
    <property type="term" value="F:oxidoreductase activity, acting on the CH-CH group of donors, iron-sulfur protein as acceptor"/>
    <property type="evidence" value="ECO:0007669"/>
    <property type="project" value="UniProtKB-UniRule"/>
</dbReference>
<feature type="compositionally biased region" description="Polar residues" evidence="11">
    <location>
        <begin position="451"/>
        <end position="463"/>
    </location>
</feature>